<protein>
    <submittedName>
        <fullName evidence="2">Neuropeptide-Like Protein</fullName>
    </submittedName>
</protein>
<sequence length="86" mass="10344">MVRFMNNYNKLFIFAFIISFLCILCCGVSLIRFDEDDDDYYQIERLRAEKLRDMLNYLEKSYNLRAFLRQTRNLAIGRGDGFRPGR</sequence>
<dbReference type="WBParaSite" id="SSTP_0000525200.1">
    <property type="protein sequence ID" value="SSTP_0000525200.1"/>
    <property type="gene ID" value="SSTP_0000525200"/>
</dbReference>
<feature type="transmembrane region" description="Helical" evidence="1">
    <location>
        <begin position="12"/>
        <end position="31"/>
    </location>
</feature>
<organism evidence="2">
    <name type="scientific">Strongyloides stercoralis</name>
    <name type="common">Threadworm</name>
    <dbReference type="NCBI Taxonomy" id="6248"/>
    <lineage>
        <taxon>Eukaryota</taxon>
        <taxon>Metazoa</taxon>
        <taxon>Ecdysozoa</taxon>
        <taxon>Nematoda</taxon>
        <taxon>Chromadorea</taxon>
        <taxon>Rhabditida</taxon>
        <taxon>Tylenchina</taxon>
        <taxon>Panagrolaimomorpha</taxon>
        <taxon>Strongyloidoidea</taxon>
        <taxon>Strongyloididae</taxon>
        <taxon>Strongyloides</taxon>
    </lineage>
</organism>
<reference evidence="2" key="1">
    <citation type="submission" date="2015-08" db="UniProtKB">
        <authorList>
            <consortium name="WormBaseParasite"/>
        </authorList>
    </citation>
    <scope>IDENTIFICATION</scope>
</reference>
<keyword evidence="1" id="KW-1133">Transmembrane helix</keyword>
<keyword evidence="1" id="KW-0472">Membrane</keyword>
<keyword evidence="1" id="KW-0812">Transmembrane</keyword>
<proteinExistence type="predicted"/>
<evidence type="ECO:0000256" key="1">
    <source>
        <dbReference type="SAM" id="Phobius"/>
    </source>
</evidence>
<name>A0A0K0E6X8_STRER</name>
<dbReference type="AlphaFoldDB" id="A0A0K0E6X8"/>
<evidence type="ECO:0000313" key="2">
    <source>
        <dbReference type="WBParaSite" id="SSTP_0000525200.1"/>
    </source>
</evidence>
<accession>A0A0K0E6X8</accession>